<reference evidence="1 2" key="1">
    <citation type="submission" date="2020-09" db="EMBL/GenBank/DDBJ databases">
        <title>Sinomicrobium weinanense sp. nov., a halophilic bacteria isolated from saline-alkali soil.</title>
        <authorList>
            <person name="Wu P."/>
            <person name="Ren H."/>
            <person name="Mei Y."/>
            <person name="Liang Y."/>
            <person name="Chen Z."/>
        </authorList>
    </citation>
    <scope>NUCLEOTIDE SEQUENCE [LARGE SCALE GENOMIC DNA]</scope>
    <source>
        <strain evidence="1 2">FJxs</strain>
    </source>
</reference>
<dbReference type="EMBL" id="JACVDC010000064">
    <property type="protein sequence ID" value="MBC9797597.1"/>
    <property type="molecule type" value="Genomic_DNA"/>
</dbReference>
<evidence type="ECO:0000313" key="1">
    <source>
        <dbReference type="EMBL" id="MBC9797597.1"/>
    </source>
</evidence>
<sequence>MKNFKYALASVILMFCACTTDDALYHDLNTQDIHHRTSVIPWNNTNPYDGVGERYREALDRYIDMNNIELSGKHTVRLADLGNKPYTITDDPLLALKEIITNSHLTLAAKTSLVDFIETILTLPHDPYEVLYTTITRYESLMTDHPRFSAEDKRVILTFTSLVRHSFYSYSTVDTNTEEEEPDDDWDNMVANMIDFILVALDENPEETISTANHFVQKNQFASKP</sequence>
<organism evidence="1 2">
    <name type="scientific">Sinomicrobium weinanense</name>
    <dbReference type="NCBI Taxonomy" id="2842200"/>
    <lineage>
        <taxon>Bacteria</taxon>
        <taxon>Pseudomonadati</taxon>
        <taxon>Bacteroidota</taxon>
        <taxon>Flavobacteriia</taxon>
        <taxon>Flavobacteriales</taxon>
        <taxon>Flavobacteriaceae</taxon>
        <taxon>Sinomicrobium</taxon>
    </lineage>
</organism>
<proteinExistence type="predicted"/>
<accession>A0A926JU67</accession>
<dbReference type="Proteomes" id="UP000653730">
    <property type="component" value="Unassembled WGS sequence"/>
</dbReference>
<gene>
    <name evidence="1" type="ORF">IBL28_16600</name>
</gene>
<name>A0A926JU67_9FLAO</name>
<dbReference type="PROSITE" id="PS51257">
    <property type="entry name" value="PROKAR_LIPOPROTEIN"/>
    <property type="match status" value="1"/>
</dbReference>
<keyword evidence="2" id="KW-1185">Reference proteome</keyword>
<protein>
    <submittedName>
        <fullName evidence="1">Uncharacterized protein</fullName>
    </submittedName>
</protein>
<dbReference type="AlphaFoldDB" id="A0A926JU67"/>
<dbReference type="RefSeq" id="WP_187966728.1">
    <property type="nucleotide sequence ID" value="NZ_JACVDC010000064.1"/>
</dbReference>
<comment type="caution">
    <text evidence="1">The sequence shown here is derived from an EMBL/GenBank/DDBJ whole genome shotgun (WGS) entry which is preliminary data.</text>
</comment>
<evidence type="ECO:0000313" key="2">
    <source>
        <dbReference type="Proteomes" id="UP000653730"/>
    </source>
</evidence>